<evidence type="ECO:0000256" key="1">
    <source>
        <dbReference type="ARBA" id="ARBA00007074"/>
    </source>
</evidence>
<evidence type="ECO:0000256" key="2">
    <source>
        <dbReference type="ARBA" id="ARBA00022670"/>
    </source>
</evidence>
<protein>
    <submittedName>
        <fullName evidence="7">NlpC/P60 family protein</fullName>
    </submittedName>
</protein>
<dbReference type="GO" id="GO:0008234">
    <property type="term" value="F:cysteine-type peptidase activity"/>
    <property type="evidence" value="ECO:0007669"/>
    <property type="project" value="UniProtKB-KW"/>
</dbReference>
<dbReference type="OrthoDB" id="9813368at2"/>
<dbReference type="Pfam" id="PF00877">
    <property type="entry name" value="NLPC_P60"/>
    <property type="match status" value="1"/>
</dbReference>
<evidence type="ECO:0000256" key="3">
    <source>
        <dbReference type="ARBA" id="ARBA00022801"/>
    </source>
</evidence>
<evidence type="ECO:0000259" key="6">
    <source>
        <dbReference type="PROSITE" id="PS51935"/>
    </source>
</evidence>
<keyword evidence="3" id="KW-0378">Hydrolase</keyword>
<dbReference type="PANTHER" id="PTHR47053">
    <property type="entry name" value="MUREIN DD-ENDOPEPTIDASE MEPH-RELATED"/>
    <property type="match status" value="1"/>
</dbReference>
<dbReference type="Gene3D" id="3.90.1720.10">
    <property type="entry name" value="endopeptidase domain like (from Nostoc punctiforme)"/>
    <property type="match status" value="1"/>
</dbReference>
<keyword evidence="5" id="KW-0732">Signal</keyword>
<comment type="similarity">
    <text evidence="1">Belongs to the peptidase C40 family.</text>
</comment>
<evidence type="ECO:0000256" key="5">
    <source>
        <dbReference type="SAM" id="SignalP"/>
    </source>
</evidence>
<dbReference type="EMBL" id="WMIB01000022">
    <property type="protein sequence ID" value="MTH55033.1"/>
    <property type="molecule type" value="Genomic_DNA"/>
</dbReference>
<keyword evidence="8" id="KW-1185">Reference proteome</keyword>
<feature type="domain" description="NlpC/P60" evidence="6">
    <location>
        <begin position="28"/>
        <end position="150"/>
    </location>
</feature>
<dbReference type="GO" id="GO:0006508">
    <property type="term" value="P:proteolysis"/>
    <property type="evidence" value="ECO:0007669"/>
    <property type="project" value="UniProtKB-KW"/>
</dbReference>
<comment type="caution">
    <text evidence="7">The sequence shown here is derived from an EMBL/GenBank/DDBJ whole genome shotgun (WGS) entry which is preliminary data.</text>
</comment>
<dbReference type="SUPFAM" id="SSF54001">
    <property type="entry name" value="Cysteine proteinases"/>
    <property type="match status" value="1"/>
</dbReference>
<keyword evidence="2" id="KW-0645">Protease</keyword>
<dbReference type="PROSITE" id="PS51935">
    <property type="entry name" value="NLPC_P60"/>
    <property type="match status" value="1"/>
</dbReference>
<dbReference type="Proteomes" id="UP000434639">
    <property type="component" value="Unassembled WGS sequence"/>
</dbReference>
<organism evidence="7 8">
    <name type="scientific">Metabacillus mangrovi</name>
    <dbReference type="NCBI Taxonomy" id="1491830"/>
    <lineage>
        <taxon>Bacteria</taxon>
        <taxon>Bacillati</taxon>
        <taxon>Bacillota</taxon>
        <taxon>Bacilli</taxon>
        <taxon>Bacillales</taxon>
        <taxon>Bacillaceae</taxon>
        <taxon>Metabacillus</taxon>
    </lineage>
</organism>
<dbReference type="InterPro" id="IPR000064">
    <property type="entry name" value="NLP_P60_dom"/>
</dbReference>
<proteinExistence type="inferred from homology"/>
<sequence length="150" mass="16655">MKKKWLAILSLTLAFSTVKIYSAEAASVSKEERIVQEAKRYIGTPYRYGGTTVRGFDCSGFVGYTFKKSVKKVLPRTAADMYKKGSSISKSKLKKGDLIFFRTSSKKSPSHVGIYTGSGKFIHASSSRGVRVDSLSNSYWKPKYVGAKRN</sequence>
<gene>
    <name evidence="7" type="ORF">GKZ89_16640</name>
</gene>
<dbReference type="RefSeq" id="WP_155113545.1">
    <property type="nucleotide sequence ID" value="NZ_WMIB01000022.1"/>
</dbReference>
<feature type="signal peptide" evidence="5">
    <location>
        <begin position="1"/>
        <end position="25"/>
    </location>
</feature>
<dbReference type="InterPro" id="IPR051202">
    <property type="entry name" value="Peptidase_C40"/>
</dbReference>
<name>A0A7X2V6F5_9BACI</name>
<dbReference type="AlphaFoldDB" id="A0A7X2V6F5"/>
<feature type="chain" id="PRO_5030900191" evidence="5">
    <location>
        <begin position="26"/>
        <end position="150"/>
    </location>
</feature>
<accession>A0A7X2V6F5</accession>
<evidence type="ECO:0000313" key="7">
    <source>
        <dbReference type="EMBL" id="MTH55033.1"/>
    </source>
</evidence>
<dbReference type="PANTHER" id="PTHR47053:SF1">
    <property type="entry name" value="MUREIN DD-ENDOPEPTIDASE MEPH-RELATED"/>
    <property type="match status" value="1"/>
</dbReference>
<reference evidence="7 8" key="1">
    <citation type="journal article" date="2017" name="Int. J. Syst. Evol. Microbiol.">
        <title>Bacillus mangrovi sp. nov., isolated from a sediment sample from a mangrove forest.</title>
        <authorList>
            <person name="Gupta V."/>
            <person name="Singh P.K."/>
            <person name="Korpole S."/>
            <person name="Tanuku N.R.S."/>
            <person name="Pinnaka A.K."/>
        </authorList>
    </citation>
    <scope>NUCLEOTIDE SEQUENCE [LARGE SCALE GENOMIC DNA]</scope>
    <source>
        <strain evidence="7 8">KCTC 33872</strain>
    </source>
</reference>
<evidence type="ECO:0000256" key="4">
    <source>
        <dbReference type="ARBA" id="ARBA00022807"/>
    </source>
</evidence>
<dbReference type="InterPro" id="IPR038765">
    <property type="entry name" value="Papain-like_cys_pep_sf"/>
</dbReference>
<keyword evidence="4" id="KW-0788">Thiol protease</keyword>
<evidence type="ECO:0000313" key="8">
    <source>
        <dbReference type="Proteomes" id="UP000434639"/>
    </source>
</evidence>